<protein>
    <submittedName>
        <fullName evidence="1">ATP-NAD/AcoX kinase</fullName>
    </submittedName>
</protein>
<keyword evidence="1" id="KW-0418">Kinase</keyword>
<dbReference type="PIRSF" id="PIRSF018567">
    <property type="entry name" value="AcoX"/>
    <property type="match status" value="1"/>
</dbReference>
<proteinExistence type="predicted"/>
<dbReference type="Gene3D" id="3.40.50.10330">
    <property type="entry name" value="Probable inorganic polyphosphate/atp-NAD kinase, domain 1"/>
    <property type="match status" value="1"/>
</dbReference>
<dbReference type="AlphaFoldDB" id="A0A212IUA4"/>
<dbReference type="SUPFAM" id="SSF111331">
    <property type="entry name" value="NAD kinase/diacylglycerol kinase-like"/>
    <property type="match status" value="1"/>
</dbReference>
<dbReference type="RefSeq" id="WP_192111699.1">
    <property type="nucleotide sequence ID" value="NZ_CALHHP010000054.1"/>
</dbReference>
<dbReference type="InterPro" id="IPR011391">
    <property type="entry name" value="AcoX_kinase"/>
</dbReference>
<dbReference type="GO" id="GO:0006741">
    <property type="term" value="P:NADP+ biosynthetic process"/>
    <property type="evidence" value="ECO:0007669"/>
    <property type="project" value="InterPro"/>
</dbReference>
<dbReference type="GO" id="GO:0003951">
    <property type="term" value="F:NAD+ kinase activity"/>
    <property type="evidence" value="ECO:0007669"/>
    <property type="project" value="InterPro"/>
</dbReference>
<dbReference type="Pfam" id="PF01513">
    <property type="entry name" value="NAD_kinase"/>
    <property type="match status" value="1"/>
</dbReference>
<dbReference type="GO" id="GO:0005524">
    <property type="term" value="F:ATP binding"/>
    <property type="evidence" value="ECO:0007669"/>
    <property type="project" value="UniProtKB-ARBA"/>
</dbReference>
<dbReference type="EMBL" id="FLUP01000001">
    <property type="protein sequence ID" value="SBV90781.1"/>
    <property type="molecule type" value="Genomic_DNA"/>
</dbReference>
<reference evidence="1" key="1">
    <citation type="submission" date="2016-04" db="EMBL/GenBank/DDBJ databases">
        <authorList>
            <person name="Evans L.H."/>
            <person name="Alamgir A."/>
            <person name="Owens N."/>
            <person name="Weber N.D."/>
            <person name="Virtaneva K."/>
            <person name="Barbian K."/>
            <person name="Babar A."/>
            <person name="Rosenke K."/>
        </authorList>
    </citation>
    <scope>NUCLEOTIDE SEQUENCE</scope>
    <source>
        <strain evidence="1">92-2</strain>
    </source>
</reference>
<name>A0A212IUA4_9BACT</name>
<organism evidence="1">
    <name type="scientific">uncultured Desulfovibrio sp</name>
    <dbReference type="NCBI Taxonomy" id="167968"/>
    <lineage>
        <taxon>Bacteria</taxon>
        <taxon>Pseudomonadati</taxon>
        <taxon>Thermodesulfobacteriota</taxon>
        <taxon>Desulfovibrionia</taxon>
        <taxon>Desulfovibrionales</taxon>
        <taxon>Desulfovibrionaceae</taxon>
        <taxon>Desulfovibrio</taxon>
        <taxon>environmental samples</taxon>
    </lineage>
</organism>
<dbReference type="PANTHER" id="PTHR40697:SF3">
    <property type="entry name" value="ACETOIN CATABOLISM PROTEIN X"/>
    <property type="match status" value="1"/>
</dbReference>
<evidence type="ECO:0000313" key="1">
    <source>
        <dbReference type="EMBL" id="SBV90781.1"/>
    </source>
</evidence>
<keyword evidence="1" id="KW-0808">Transferase</keyword>
<accession>A0A212IUA4</accession>
<dbReference type="GO" id="GO:0051287">
    <property type="term" value="F:NAD binding"/>
    <property type="evidence" value="ECO:0007669"/>
    <property type="project" value="UniProtKB-ARBA"/>
</dbReference>
<dbReference type="InterPro" id="IPR039065">
    <property type="entry name" value="AcoX-like"/>
</dbReference>
<sequence length="337" mass="35844">MKAAIIANPASGKDIRRIVAHGSVFDNQEKVRMVRRILVGLAAAGVRDVLYMPEGYGIVPRALSDLEALETPVNVAPVDIYLHNTQEDTINAAALMQQEGVAVIIVMGGDGTSRAACKGARKTPILPLSTGTNNVFPVMAEATVAGLAAGVLACGGVTIDEGCREASLLEVHVDGQFRDIALVDVAVYDDLFLGSRAIWDITKVSQIVVSRCRPDSIGLSTVAGQLMSISPEEPRGLALDLDPDFACRVRAAIGPGLFADVGVSRVRQLLPGDDVPVGLTPCVLALDGEREVEVRRGQSASIRLSEDTMRVVDVARVMEYARQRGLFLRGAQVCYAN</sequence>
<dbReference type="PANTHER" id="PTHR40697">
    <property type="entry name" value="ACETOIN CATABOLISM PROTEIN X"/>
    <property type="match status" value="1"/>
</dbReference>
<dbReference type="InterPro" id="IPR016064">
    <property type="entry name" value="NAD/diacylglycerol_kinase_sf"/>
</dbReference>
<gene>
    <name evidence="1" type="ORF">KM92DES2_10043</name>
</gene>
<dbReference type="InterPro" id="IPR002504">
    <property type="entry name" value="NADK"/>
</dbReference>
<dbReference type="InterPro" id="IPR017438">
    <property type="entry name" value="ATP-NAD_kinase_N"/>
</dbReference>